<dbReference type="EMBL" id="LXQA010822621">
    <property type="protein sequence ID" value="MCI72655.1"/>
    <property type="molecule type" value="Genomic_DNA"/>
</dbReference>
<accession>A0A392ULN4</accession>
<protein>
    <submittedName>
        <fullName evidence="1">Uncharacterized protein</fullName>
    </submittedName>
</protein>
<keyword evidence="2" id="KW-1185">Reference proteome</keyword>
<organism evidence="1 2">
    <name type="scientific">Trifolium medium</name>
    <dbReference type="NCBI Taxonomy" id="97028"/>
    <lineage>
        <taxon>Eukaryota</taxon>
        <taxon>Viridiplantae</taxon>
        <taxon>Streptophyta</taxon>
        <taxon>Embryophyta</taxon>
        <taxon>Tracheophyta</taxon>
        <taxon>Spermatophyta</taxon>
        <taxon>Magnoliopsida</taxon>
        <taxon>eudicotyledons</taxon>
        <taxon>Gunneridae</taxon>
        <taxon>Pentapetalae</taxon>
        <taxon>rosids</taxon>
        <taxon>fabids</taxon>
        <taxon>Fabales</taxon>
        <taxon>Fabaceae</taxon>
        <taxon>Papilionoideae</taxon>
        <taxon>50 kb inversion clade</taxon>
        <taxon>NPAAA clade</taxon>
        <taxon>Hologalegina</taxon>
        <taxon>IRL clade</taxon>
        <taxon>Trifolieae</taxon>
        <taxon>Trifolium</taxon>
    </lineage>
</organism>
<dbReference type="AlphaFoldDB" id="A0A392ULN4"/>
<evidence type="ECO:0000313" key="2">
    <source>
        <dbReference type="Proteomes" id="UP000265520"/>
    </source>
</evidence>
<evidence type="ECO:0000313" key="1">
    <source>
        <dbReference type="EMBL" id="MCI72655.1"/>
    </source>
</evidence>
<sequence length="49" mass="5504">GGDGAVRTLMHHRGERLHLDGREEGSGGRWDDAYAIHVMDLKDLNLVYN</sequence>
<proteinExistence type="predicted"/>
<name>A0A392ULN4_9FABA</name>
<reference evidence="1 2" key="1">
    <citation type="journal article" date="2018" name="Front. Plant Sci.">
        <title>Red Clover (Trifolium pratense) and Zigzag Clover (T. medium) - A Picture of Genomic Similarities and Differences.</title>
        <authorList>
            <person name="Dluhosova J."/>
            <person name="Istvanek J."/>
            <person name="Nedelnik J."/>
            <person name="Repkova J."/>
        </authorList>
    </citation>
    <scope>NUCLEOTIDE SEQUENCE [LARGE SCALE GENOMIC DNA]</scope>
    <source>
        <strain evidence="2">cv. 10/8</strain>
        <tissue evidence="1">Leaf</tissue>
    </source>
</reference>
<dbReference type="Proteomes" id="UP000265520">
    <property type="component" value="Unassembled WGS sequence"/>
</dbReference>
<comment type="caution">
    <text evidence="1">The sequence shown here is derived from an EMBL/GenBank/DDBJ whole genome shotgun (WGS) entry which is preliminary data.</text>
</comment>
<feature type="non-terminal residue" evidence="1">
    <location>
        <position position="1"/>
    </location>
</feature>